<comment type="caution">
    <text evidence="1">The sequence shown here is derived from an EMBL/GenBank/DDBJ whole genome shotgun (WGS) entry which is preliminary data.</text>
</comment>
<organism evidence="1 2">
    <name type="scientific">Trichomonascus ciferrii</name>
    <dbReference type="NCBI Taxonomy" id="44093"/>
    <lineage>
        <taxon>Eukaryota</taxon>
        <taxon>Fungi</taxon>
        <taxon>Dikarya</taxon>
        <taxon>Ascomycota</taxon>
        <taxon>Saccharomycotina</taxon>
        <taxon>Dipodascomycetes</taxon>
        <taxon>Dipodascales</taxon>
        <taxon>Trichomonascaceae</taxon>
        <taxon>Trichomonascus</taxon>
        <taxon>Trichomonascus ciferrii complex</taxon>
    </lineage>
</organism>
<keyword evidence="2" id="KW-1185">Reference proteome</keyword>
<dbReference type="OrthoDB" id="2684236at2759"/>
<dbReference type="AlphaFoldDB" id="A0A642V0K8"/>
<dbReference type="EMBL" id="SWFS01000343">
    <property type="protein sequence ID" value="KAA8909347.1"/>
    <property type="molecule type" value="Genomic_DNA"/>
</dbReference>
<evidence type="ECO:0000313" key="2">
    <source>
        <dbReference type="Proteomes" id="UP000761534"/>
    </source>
</evidence>
<sequence length="109" mass="12157">MIGKDKGKEFPPSYDVAAEETPAYNDDVSMSELFKKLDLGEVNADSVPETGVVVCHLKLLEAFYCMRQEVEGIEGLFATGDMEEKVAKERRWAIFMSRAVDRFENGGTA</sequence>
<gene>
    <name evidence="1" type="ORF">TRICI_004540</name>
</gene>
<protein>
    <submittedName>
        <fullName evidence="1">Uncharacterized protein</fullName>
    </submittedName>
</protein>
<reference evidence="1" key="1">
    <citation type="journal article" date="2019" name="G3 (Bethesda)">
        <title>Genome Assemblies of Two Rare Opportunistic Yeast Pathogens: Diutina rugosa (syn. Candida rugosa) and Trichomonascus ciferrii (syn. Candida ciferrii).</title>
        <authorList>
            <person name="Mixao V."/>
            <person name="Saus E."/>
            <person name="Hansen A.P."/>
            <person name="Lass-Florl C."/>
            <person name="Gabaldon T."/>
        </authorList>
    </citation>
    <scope>NUCLEOTIDE SEQUENCE</scope>
    <source>
        <strain evidence="1">CBS 4856</strain>
    </source>
</reference>
<proteinExistence type="predicted"/>
<accession>A0A642V0K8</accession>
<dbReference type="Proteomes" id="UP000761534">
    <property type="component" value="Unassembled WGS sequence"/>
</dbReference>
<name>A0A642V0K8_9ASCO</name>
<evidence type="ECO:0000313" key="1">
    <source>
        <dbReference type="EMBL" id="KAA8909347.1"/>
    </source>
</evidence>
<dbReference type="VEuPathDB" id="FungiDB:TRICI_004540"/>